<dbReference type="Gene3D" id="3.20.20.60">
    <property type="entry name" value="Phosphoenolpyruvate-binding domains"/>
    <property type="match status" value="1"/>
</dbReference>
<name>A0ABQ5PXG4_9BACT</name>
<dbReference type="Proteomes" id="UP001165044">
    <property type="component" value="Unassembled WGS sequence"/>
</dbReference>
<dbReference type="Gene3D" id="3.30.1490.20">
    <property type="entry name" value="ATP-grasp fold, A domain"/>
    <property type="match status" value="1"/>
</dbReference>
<feature type="domain" description="PEP-utilising enzyme C-terminal" evidence="15">
    <location>
        <begin position="559"/>
        <end position="908"/>
    </location>
</feature>
<dbReference type="InterPro" id="IPR000121">
    <property type="entry name" value="PEP_util_C"/>
</dbReference>
<evidence type="ECO:0000256" key="2">
    <source>
        <dbReference type="ARBA" id="ARBA00003144"/>
    </source>
</evidence>
<comment type="catalytic activity">
    <reaction evidence="12">
        <text>pyruvate + phosphate + ATP = phosphoenolpyruvate + AMP + diphosphate + H(+)</text>
        <dbReference type="Rhea" id="RHEA:10756"/>
        <dbReference type="ChEBI" id="CHEBI:15361"/>
        <dbReference type="ChEBI" id="CHEBI:15378"/>
        <dbReference type="ChEBI" id="CHEBI:30616"/>
        <dbReference type="ChEBI" id="CHEBI:33019"/>
        <dbReference type="ChEBI" id="CHEBI:43474"/>
        <dbReference type="ChEBI" id="CHEBI:58702"/>
        <dbReference type="ChEBI" id="CHEBI:456215"/>
        <dbReference type="EC" id="2.7.9.1"/>
    </reaction>
</comment>
<evidence type="ECO:0000256" key="9">
    <source>
        <dbReference type="ARBA" id="ARBA00022777"/>
    </source>
</evidence>
<evidence type="ECO:0000256" key="8">
    <source>
        <dbReference type="ARBA" id="ARBA00022741"/>
    </source>
</evidence>
<dbReference type="EC" id="2.7.9.1" evidence="4 12"/>
<evidence type="ECO:0000256" key="7">
    <source>
        <dbReference type="ARBA" id="ARBA00022723"/>
    </source>
</evidence>
<feature type="domain" description="Pyruvate phosphate dikinase AMP/ATP-binding" evidence="14">
    <location>
        <begin position="322"/>
        <end position="363"/>
    </location>
</feature>
<keyword evidence="16" id="KW-0670">Pyruvate</keyword>
<dbReference type="SUPFAM" id="SSF51621">
    <property type="entry name" value="Phosphoenolpyruvate/pyruvate domain"/>
    <property type="match status" value="1"/>
</dbReference>
<evidence type="ECO:0000313" key="17">
    <source>
        <dbReference type="Proteomes" id="UP001165044"/>
    </source>
</evidence>
<dbReference type="Gene3D" id="3.50.30.10">
    <property type="entry name" value="Phosphohistidine domain"/>
    <property type="match status" value="1"/>
</dbReference>
<dbReference type="InterPro" id="IPR008279">
    <property type="entry name" value="PEP-util_enz_mobile_dom"/>
</dbReference>
<dbReference type="InterPro" id="IPR010121">
    <property type="entry name" value="Pyruvate_phosphate_dikinase"/>
</dbReference>
<evidence type="ECO:0000256" key="12">
    <source>
        <dbReference type="PIRNR" id="PIRNR000853"/>
    </source>
</evidence>
<evidence type="ECO:0000256" key="5">
    <source>
        <dbReference type="ARBA" id="ARBA00020138"/>
    </source>
</evidence>
<dbReference type="SUPFAM" id="SSF56059">
    <property type="entry name" value="Glutathione synthetase ATP-binding domain-like"/>
    <property type="match status" value="1"/>
</dbReference>
<dbReference type="NCBIfam" id="NF004531">
    <property type="entry name" value="PRK05878.1"/>
    <property type="match status" value="1"/>
</dbReference>
<keyword evidence="6" id="KW-0808">Transferase</keyword>
<dbReference type="Pfam" id="PF00391">
    <property type="entry name" value="PEP-utilizers"/>
    <property type="match status" value="1"/>
</dbReference>
<dbReference type="Pfam" id="PF02896">
    <property type="entry name" value="PEP-utilizers_C"/>
    <property type="match status" value="1"/>
</dbReference>
<comment type="similarity">
    <text evidence="3 12">Belongs to the PEP-utilizing enzyme family.</text>
</comment>
<dbReference type="InterPro" id="IPR013815">
    <property type="entry name" value="ATP_grasp_subdomain_1"/>
</dbReference>
<dbReference type="InterPro" id="IPR015813">
    <property type="entry name" value="Pyrv/PenolPyrv_kinase-like_dom"/>
</dbReference>
<accession>A0ABQ5PXG4</accession>
<organism evidence="16 17">
    <name type="scientific">Geothrix edaphica</name>
    <dbReference type="NCBI Taxonomy" id="2927976"/>
    <lineage>
        <taxon>Bacteria</taxon>
        <taxon>Pseudomonadati</taxon>
        <taxon>Acidobacteriota</taxon>
        <taxon>Holophagae</taxon>
        <taxon>Holophagales</taxon>
        <taxon>Holophagaceae</taxon>
        <taxon>Geothrix</taxon>
    </lineage>
</organism>
<dbReference type="EMBL" id="BSDC01000001">
    <property type="protein sequence ID" value="GLH67162.1"/>
    <property type="molecule type" value="Genomic_DNA"/>
</dbReference>
<dbReference type="Pfam" id="PF01326">
    <property type="entry name" value="PPDK_N"/>
    <property type="match status" value="3"/>
</dbReference>
<evidence type="ECO:0000256" key="6">
    <source>
        <dbReference type="ARBA" id="ARBA00022679"/>
    </source>
</evidence>
<evidence type="ECO:0000256" key="1">
    <source>
        <dbReference type="ARBA" id="ARBA00001946"/>
    </source>
</evidence>
<feature type="domain" description="Pyruvate phosphate dikinase AMP/ATP-binding" evidence="14">
    <location>
        <begin position="94"/>
        <end position="307"/>
    </location>
</feature>
<dbReference type="Gene3D" id="1.20.80.30">
    <property type="match status" value="1"/>
</dbReference>
<feature type="domain" description="Pyruvate phosphate dikinase AMP/ATP-binding" evidence="14">
    <location>
        <begin position="28"/>
        <end position="68"/>
    </location>
</feature>
<sequence>MFRVEDLMNKGVYTFGGNRNEGGAAMRNLLGGKGCNLAEMAGLGIPVPPGFTLTTEQCGAYYTNGRQLAEGLKTEVLEALKWLEGVRGCGFGSIENPLLLSVRSGARVSMPGMMDTVLNLGLNDRTVLALEKASGNPRFAWDSYRRFITMYSNVVLGVEHALFEAELERAKERLGRHQDTDLLVEDWKVLVTAFKDIVLEETGQAFPQEPMDQLWGAIRAVFESWNTARAITYRRLNRIPDDWGTGVNVQSMVFGNMGDDCGTGVAFTRDPATGEKLFYGEYLINAQGEDVVAGTRTPQPITRAQAEGTGLKSLEEAMPASFAELDATCKRLETHFKDMQDIEFTIERGKLYLLQTRNGKRTAMAGIRIAIDLVDEGLIDSHTALKRIDADSLSQLLAPVFDPKEKDRLRKEGQLLTKGLNAGPGAATGRIALTAEQAEQMAQEGPVVLVRVETSPEDISGMVASQGILTARGGMTSHAAVVARGMGKPCVCGASAVQIDVARGVVKVGVHELKAGQDWISMDGSTGEVFAGKLSAHPSEVNQVLVDGRLKAEDSELYQRFAKIMTWSREAKRMKVRTNADTPHDAAVARAFGAQGIGLCRTEHMFFEGDRILAVREMILASDTEGRKKALAKLLPMQREDFEGLFTAMDGLPVNIRLLDPPLHEFLPQDEAGQREMAEVLGVDLGTVERRVTQLHEFNPMMGHRGCRLGITFPEIIRMQVRAITEAALNVAAKGIKAVPEIMVPLIGTVRELIYTKTEMLDEIAQVNRERGTQFACPIGTMIEIPRAALTSDKIAVEAEFFSFGTNDLTQMGFGFSRDDAGTFLPEYVGKKILEDDPFQSLDQEGIGELVRISCEKGRAARPGIKLGVCGEHGGDPRSVTFFHHVGLDYVSCSPYRVPIATLAAAQAALG</sequence>
<dbReference type="InterPro" id="IPR036637">
    <property type="entry name" value="Phosphohistidine_dom_sf"/>
</dbReference>
<evidence type="ECO:0000256" key="3">
    <source>
        <dbReference type="ARBA" id="ARBA00007837"/>
    </source>
</evidence>
<evidence type="ECO:0000256" key="11">
    <source>
        <dbReference type="ARBA" id="ARBA00022842"/>
    </source>
</evidence>
<feature type="domain" description="PEP-utilising enzyme mobile" evidence="13">
    <location>
        <begin position="446"/>
        <end position="527"/>
    </location>
</feature>
<keyword evidence="11" id="KW-0460">Magnesium</keyword>
<dbReference type="InterPro" id="IPR002192">
    <property type="entry name" value="PPDK_AMP/ATP-bd"/>
</dbReference>
<evidence type="ECO:0000256" key="10">
    <source>
        <dbReference type="ARBA" id="ARBA00022840"/>
    </source>
</evidence>
<dbReference type="PROSITE" id="PS00370">
    <property type="entry name" value="PEP_ENZYMES_PHOS_SITE"/>
    <property type="match status" value="1"/>
</dbReference>
<evidence type="ECO:0000313" key="16">
    <source>
        <dbReference type="EMBL" id="GLH67162.1"/>
    </source>
</evidence>
<evidence type="ECO:0000256" key="4">
    <source>
        <dbReference type="ARBA" id="ARBA00011994"/>
    </source>
</evidence>
<keyword evidence="9" id="KW-0418">Kinase</keyword>
<proteinExistence type="inferred from homology"/>
<dbReference type="PANTHER" id="PTHR22931">
    <property type="entry name" value="PHOSPHOENOLPYRUVATE DIKINASE-RELATED"/>
    <property type="match status" value="1"/>
</dbReference>
<evidence type="ECO:0000259" key="14">
    <source>
        <dbReference type="Pfam" id="PF01326"/>
    </source>
</evidence>
<evidence type="ECO:0000259" key="13">
    <source>
        <dbReference type="Pfam" id="PF00391"/>
    </source>
</evidence>
<keyword evidence="17" id="KW-1185">Reference proteome</keyword>
<keyword evidence="7" id="KW-0479">Metal-binding</keyword>
<gene>
    <name evidence="16" type="primary">ppdK</name>
    <name evidence="16" type="ORF">GETHED_15260</name>
</gene>
<dbReference type="SUPFAM" id="SSF52009">
    <property type="entry name" value="Phosphohistidine domain"/>
    <property type="match status" value="1"/>
</dbReference>
<keyword evidence="8" id="KW-0547">Nucleotide-binding</keyword>
<dbReference type="Gene3D" id="1.10.189.10">
    <property type="entry name" value="Pyruvate Phosphate Dikinase, domain 2"/>
    <property type="match status" value="1"/>
</dbReference>
<reference evidence="16" key="1">
    <citation type="journal article" date="2023" name="Antonie Van Leeuwenhoek">
        <title>Mesoterricola silvestris gen. nov., sp. nov., Mesoterricola sediminis sp. nov., Geothrix oryzae sp. nov., Geothrix edaphica sp. nov., Geothrix rubra sp. nov., and Geothrix limicola sp. nov., six novel members of Acidobacteriota isolated from soils.</title>
        <authorList>
            <person name="Itoh H."/>
            <person name="Sugisawa Y."/>
            <person name="Mise K."/>
            <person name="Xu Z."/>
            <person name="Kuniyasu M."/>
            <person name="Ushijima N."/>
            <person name="Kawano K."/>
            <person name="Kobayashi E."/>
            <person name="Shiratori Y."/>
            <person name="Masuda Y."/>
            <person name="Senoo K."/>
        </authorList>
    </citation>
    <scope>NUCLEOTIDE SEQUENCE</scope>
    <source>
        <strain evidence="16">Red802</strain>
    </source>
</reference>
<dbReference type="Gene3D" id="3.30.470.20">
    <property type="entry name" value="ATP-grasp fold, B domain"/>
    <property type="match status" value="1"/>
</dbReference>
<comment type="caution">
    <text evidence="16">The sequence shown here is derived from an EMBL/GenBank/DDBJ whole genome shotgun (WGS) entry which is preliminary data.</text>
</comment>
<dbReference type="PANTHER" id="PTHR22931:SF9">
    <property type="entry name" value="PYRUVATE, PHOSPHATE DIKINASE 1, CHLOROPLASTIC"/>
    <property type="match status" value="1"/>
</dbReference>
<evidence type="ECO:0000259" key="15">
    <source>
        <dbReference type="Pfam" id="PF02896"/>
    </source>
</evidence>
<comment type="cofactor">
    <cofactor evidence="1 12">
        <name>Mg(2+)</name>
        <dbReference type="ChEBI" id="CHEBI:18420"/>
    </cofactor>
</comment>
<keyword evidence="10" id="KW-0067">ATP-binding</keyword>
<dbReference type="NCBIfam" id="TIGR01828">
    <property type="entry name" value="pyru_phos_dikin"/>
    <property type="match status" value="1"/>
</dbReference>
<dbReference type="PIRSF" id="PIRSF000853">
    <property type="entry name" value="PPDK"/>
    <property type="match status" value="1"/>
</dbReference>
<dbReference type="InterPro" id="IPR040442">
    <property type="entry name" value="Pyrv_kinase-like_dom_sf"/>
</dbReference>
<protein>
    <recommendedName>
        <fullName evidence="5 12">Pyruvate, phosphate dikinase</fullName>
        <ecNumber evidence="4 12">2.7.9.1</ecNumber>
    </recommendedName>
</protein>
<comment type="function">
    <text evidence="2">Catalyzes the reversible phosphorylation of pyruvate and phosphate.</text>
</comment>
<dbReference type="InterPro" id="IPR018274">
    <property type="entry name" value="PEP_util_AS"/>
</dbReference>